<feature type="compositionally biased region" description="Basic and acidic residues" evidence="1">
    <location>
        <begin position="217"/>
        <end position="226"/>
    </location>
</feature>
<dbReference type="Proteomes" id="UP000612055">
    <property type="component" value="Unassembled WGS sequence"/>
</dbReference>
<gene>
    <name evidence="3" type="ORF">HYH03_008868</name>
</gene>
<keyword evidence="4" id="KW-1185">Reference proteome</keyword>
<dbReference type="AlphaFoldDB" id="A0A835XZ90"/>
<dbReference type="Pfam" id="PF22908">
    <property type="entry name" value="PHD_NSD"/>
    <property type="match status" value="1"/>
</dbReference>
<organism evidence="3 4">
    <name type="scientific">Edaphochlamys debaryana</name>
    <dbReference type="NCBI Taxonomy" id="47281"/>
    <lineage>
        <taxon>Eukaryota</taxon>
        <taxon>Viridiplantae</taxon>
        <taxon>Chlorophyta</taxon>
        <taxon>core chlorophytes</taxon>
        <taxon>Chlorophyceae</taxon>
        <taxon>CS clade</taxon>
        <taxon>Chlamydomonadales</taxon>
        <taxon>Chlamydomonadales incertae sedis</taxon>
        <taxon>Edaphochlamys</taxon>
    </lineage>
</organism>
<evidence type="ECO:0000256" key="1">
    <source>
        <dbReference type="SAM" id="MobiDB-lite"/>
    </source>
</evidence>
<sequence>MASLGVCQLCQKEVTEDDYRREVDCPSPACPGRMYHEDCIAGYLKKTKYSQDRRTGFPCPVAISESRLCPGYCVKMHNYIPCNKKKKQARMEALAAAAPLPPKPKPPAVKKAAQTVAAAAIVKGAALPTPQPAAVRHKPTPVVGASVGVSVAAKLQGYDGQARFIPGLGDISNKEALRAQVAQLRAEAKAGGKGEAKAGKQLVVAAAPVKSVAPRQTRPDPEEERQPQGATLWDHLVKPGWPAADAAELNYFELEKHTAPYSRLRKALNGDLDEEASDAGSGSDVGKDGDVSTLNLSCANSLGTCATAEDFPALFSSALASPTDPAKPPAAPYHEFGACPTYTVDPAVAVPPHTNDELPLAFNKPPPVTSADPVVEYDIVYDSGDGSYVVLDAVMNAYLTLEQAYPPELALELVEVTAEDGNLYTCVAVTQSALAMRASRQEAWLQAQFGDPSEPAPQPQPLPAQAVVPTASELLAQPQAAWGAGSCAAGVAAEAEDDTDISALMQLLCA</sequence>
<feature type="domain" description="Histone-lysine N-methyltransferase NSD-like PHD zinc finger" evidence="2">
    <location>
        <begin position="7"/>
        <end position="61"/>
    </location>
</feature>
<protein>
    <recommendedName>
        <fullName evidence="2">Histone-lysine N-methyltransferase NSD-like PHD zinc finger domain-containing protein</fullName>
    </recommendedName>
</protein>
<name>A0A835XZ90_9CHLO</name>
<dbReference type="EMBL" id="JAEHOE010000041">
    <property type="protein sequence ID" value="KAG2492961.1"/>
    <property type="molecule type" value="Genomic_DNA"/>
</dbReference>
<dbReference type="OrthoDB" id="539080at2759"/>
<feature type="region of interest" description="Disordered" evidence="1">
    <location>
        <begin position="209"/>
        <end position="230"/>
    </location>
</feature>
<evidence type="ECO:0000313" key="3">
    <source>
        <dbReference type="EMBL" id="KAG2492961.1"/>
    </source>
</evidence>
<evidence type="ECO:0000313" key="4">
    <source>
        <dbReference type="Proteomes" id="UP000612055"/>
    </source>
</evidence>
<accession>A0A835XZ90</accession>
<evidence type="ECO:0000259" key="2">
    <source>
        <dbReference type="Pfam" id="PF22908"/>
    </source>
</evidence>
<reference evidence="3" key="1">
    <citation type="journal article" date="2020" name="bioRxiv">
        <title>Comparative genomics of Chlamydomonas.</title>
        <authorList>
            <person name="Craig R.J."/>
            <person name="Hasan A.R."/>
            <person name="Ness R.W."/>
            <person name="Keightley P.D."/>
        </authorList>
    </citation>
    <scope>NUCLEOTIDE SEQUENCE</scope>
    <source>
        <strain evidence="3">CCAP 11/70</strain>
    </source>
</reference>
<proteinExistence type="predicted"/>
<dbReference type="InterPro" id="IPR055198">
    <property type="entry name" value="NSD_PHD"/>
</dbReference>
<comment type="caution">
    <text evidence="3">The sequence shown here is derived from an EMBL/GenBank/DDBJ whole genome shotgun (WGS) entry which is preliminary data.</text>
</comment>